<dbReference type="AlphaFoldDB" id="A0A830HUR1"/>
<dbReference type="GO" id="GO:0042170">
    <property type="term" value="C:plastid membrane"/>
    <property type="evidence" value="ECO:0007669"/>
    <property type="project" value="UniProtKB-SubCell"/>
</dbReference>
<dbReference type="InterPro" id="IPR000515">
    <property type="entry name" value="MetI-like"/>
</dbReference>
<evidence type="ECO:0000256" key="3">
    <source>
        <dbReference type="ARBA" id="ARBA00022692"/>
    </source>
</evidence>
<accession>A0A830HUR1</accession>
<evidence type="ECO:0000313" key="10">
    <source>
        <dbReference type="EMBL" id="GHP10445.1"/>
    </source>
</evidence>
<comment type="caution">
    <text evidence="10">The sequence shown here is derived from an EMBL/GenBank/DDBJ whole genome shotgun (WGS) entry which is preliminary data.</text>
</comment>
<dbReference type="OrthoDB" id="565519at2759"/>
<name>A0A830HUR1_9CHLO</name>
<dbReference type="NCBIfam" id="TIGR00969">
    <property type="entry name" value="3a0106s02"/>
    <property type="match status" value="1"/>
</dbReference>
<feature type="transmembrane region" description="Helical" evidence="8">
    <location>
        <begin position="134"/>
        <end position="156"/>
    </location>
</feature>
<sequence>MMTKTMMRTSTHSAAASRAAARSITRNTCAGLPTLHTARARRTCSPTQARLGGATRTVASTSKPASLQTKPTAFLSGGRSFSTKQQPSLRQSSSTRRQRHMTPKAGGGAGGGVGTGAGKQRALRSPDVDSPWKAMLVIGAFGYMSAVLFIPLLNVFSQAFANGPGPFVENLTYEDFLHAMKMTFICAGIAVPVNTAFGLVAALWLARTESKFKPFLLSALDVPFSISPVVTGLMLVLLYGRNGWFAPILAATDFKVVFALPGIALATLFVTMPFVAREVIPVLEEMDRSQEEAARAMGANEFEVFWSVTLPNIRFGVMYGMVLTNARAMGEFGAVSVISGNILGKTQTMTQYVESMYKEYNSESAFSAAVVLSLLAFLTLFLKEWLERIAESEDR</sequence>
<dbReference type="InterPro" id="IPR005667">
    <property type="entry name" value="Sulph_transpt2"/>
</dbReference>
<keyword evidence="6 8" id="KW-0472">Membrane</keyword>
<dbReference type="PANTHER" id="PTHR30406:SF1">
    <property type="entry name" value="SULFATE TRANSPORT SYSTEM PERMEASE PROTEIN CYSW"/>
    <property type="match status" value="1"/>
</dbReference>
<evidence type="ECO:0000256" key="7">
    <source>
        <dbReference type="SAM" id="MobiDB-lite"/>
    </source>
</evidence>
<evidence type="ECO:0000256" key="1">
    <source>
        <dbReference type="ARBA" id="ARBA00004446"/>
    </source>
</evidence>
<dbReference type="InterPro" id="IPR035906">
    <property type="entry name" value="MetI-like_sf"/>
</dbReference>
<feature type="region of interest" description="Disordered" evidence="7">
    <location>
        <begin position="49"/>
        <end position="125"/>
    </location>
</feature>
<keyword evidence="5" id="KW-0764">Sulfate transport</keyword>
<comment type="subcellular location">
    <subcellularLocation>
        <location evidence="1">Plastid membrane</location>
        <topology evidence="1">Multi-pass membrane protein</topology>
    </subcellularLocation>
</comment>
<feature type="transmembrane region" description="Helical" evidence="8">
    <location>
        <begin position="176"/>
        <end position="203"/>
    </location>
</feature>
<evidence type="ECO:0000256" key="4">
    <source>
        <dbReference type="ARBA" id="ARBA00022989"/>
    </source>
</evidence>
<keyword evidence="11" id="KW-1185">Reference proteome</keyword>
<reference evidence="10" key="1">
    <citation type="submission" date="2020-10" db="EMBL/GenBank/DDBJ databases">
        <title>Unveiling of a novel bifunctional photoreceptor, Dualchrome1, isolated from a cosmopolitan green alga.</title>
        <authorList>
            <person name="Suzuki S."/>
            <person name="Kawachi M."/>
        </authorList>
    </citation>
    <scope>NUCLEOTIDE SEQUENCE</scope>
    <source>
        <strain evidence="10">NIES 2893</strain>
    </source>
</reference>
<dbReference type="PROSITE" id="PS50928">
    <property type="entry name" value="ABC_TM1"/>
    <property type="match status" value="1"/>
</dbReference>
<keyword evidence="4 8" id="KW-1133">Transmembrane helix</keyword>
<feature type="compositionally biased region" description="Gly residues" evidence="7">
    <location>
        <begin position="105"/>
        <end position="117"/>
    </location>
</feature>
<feature type="compositionally biased region" description="Polar residues" evidence="7">
    <location>
        <begin position="57"/>
        <end position="71"/>
    </location>
</feature>
<proteinExistence type="predicted"/>
<feature type="compositionally biased region" description="Low complexity" evidence="7">
    <location>
        <begin position="85"/>
        <end position="95"/>
    </location>
</feature>
<feature type="domain" description="ABC transmembrane type-1" evidence="9">
    <location>
        <begin position="180"/>
        <end position="383"/>
    </location>
</feature>
<keyword evidence="3 8" id="KW-0812">Transmembrane</keyword>
<protein>
    <submittedName>
        <fullName evidence="10">Sulfate permease 2, chloroplastic</fullName>
    </submittedName>
</protein>
<dbReference type="EMBL" id="BNJQ01000029">
    <property type="protein sequence ID" value="GHP10445.1"/>
    <property type="molecule type" value="Genomic_DNA"/>
</dbReference>
<organism evidence="10 11">
    <name type="scientific">Pycnococcus provasolii</name>
    <dbReference type="NCBI Taxonomy" id="41880"/>
    <lineage>
        <taxon>Eukaryota</taxon>
        <taxon>Viridiplantae</taxon>
        <taxon>Chlorophyta</taxon>
        <taxon>Pseudoscourfieldiophyceae</taxon>
        <taxon>Pseudoscourfieldiales</taxon>
        <taxon>Pycnococcaceae</taxon>
        <taxon>Pycnococcus</taxon>
    </lineage>
</organism>
<evidence type="ECO:0000256" key="8">
    <source>
        <dbReference type="SAM" id="Phobius"/>
    </source>
</evidence>
<feature type="transmembrane region" description="Helical" evidence="8">
    <location>
        <begin position="365"/>
        <end position="382"/>
    </location>
</feature>
<dbReference type="GO" id="GO:0005886">
    <property type="term" value="C:plasma membrane"/>
    <property type="evidence" value="ECO:0007669"/>
    <property type="project" value="TreeGrafter"/>
</dbReference>
<evidence type="ECO:0000259" key="9">
    <source>
        <dbReference type="PROSITE" id="PS50928"/>
    </source>
</evidence>
<dbReference type="Pfam" id="PF00528">
    <property type="entry name" value="BPD_transp_1"/>
    <property type="match status" value="1"/>
</dbReference>
<evidence type="ECO:0000256" key="6">
    <source>
        <dbReference type="ARBA" id="ARBA00023136"/>
    </source>
</evidence>
<keyword evidence="2" id="KW-0813">Transport</keyword>
<dbReference type="GO" id="GO:0015419">
    <property type="term" value="F:ABC-type sulfate transporter activity"/>
    <property type="evidence" value="ECO:0007669"/>
    <property type="project" value="InterPro"/>
</dbReference>
<dbReference type="Gene3D" id="1.10.3720.10">
    <property type="entry name" value="MetI-like"/>
    <property type="match status" value="1"/>
</dbReference>
<feature type="transmembrane region" description="Helical" evidence="8">
    <location>
        <begin position="215"/>
        <end position="238"/>
    </location>
</feature>
<dbReference type="CDD" id="cd06261">
    <property type="entry name" value="TM_PBP2"/>
    <property type="match status" value="1"/>
</dbReference>
<dbReference type="PANTHER" id="PTHR30406">
    <property type="entry name" value="SULFATE TRANSPORT SYSTEM PERMEASE PROTEIN"/>
    <property type="match status" value="1"/>
</dbReference>
<gene>
    <name evidence="10" type="ORF">PPROV_000917600</name>
</gene>
<dbReference type="SUPFAM" id="SSF161098">
    <property type="entry name" value="MetI-like"/>
    <property type="match status" value="1"/>
</dbReference>
<evidence type="ECO:0000256" key="5">
    <source>
        <dbReference type="ARBA" id="ARBA00023032"/>
    </source>
</evidence>
<evidence type="ECO:0000313" key="11">
    <source>
        <dbReference type="Proteomes" id="UP000660262"/>
    </source>
</evidence>
<dbReference type="Proteomes" id="UP000660262">
    <property type="component" value="Unassembled WGS sequence"/>
</dbReference>
<feature type="transmembrane region" description="Helical" evidence="8">
    <location>
        <begin position="258"/>
        <end position="276"/>
    </location>
</feature>
<evidence type="ECO:0000256" key="2">
    <source>
        <dbReference type="ARBA" id="ARBA00022448"/>
    </source>
</evidence>